<dbReference type="GO" id="GO:0004497">
    <property type="term" value="F:monooxygenase activity"/>
    <property type="evidence" value="ECO:0007669"/>
    <property type="project" value="InterPro"/>
</dbReference>
<protein>
    <submittedName>
        <fullName evidence="1">Uncharacterized protein</fullName>
    </submittedName>
</protein>
<organism evidence="1 2">
    <name type="scientific">Plectosphaerella cucumerina</name>
    <dbReference type="NCBI Taxonomy" id="40658"/>
    <lineage>
        <taxon>Eukaryota</taxon>
        <taxon>Fungi</taxon>
        <taxon>Dikarya</taxon>
        <taxon>Ascomycota</taxon>
        <taxon>Pezizomycotina</taxon>
        <taxon>Sordariomycetes</taxon>
        <taxon>Hypocreomycetidae</taxon>
        <taxon>Glomerellales</taxon>
        <taxon>Plectosphaerellaceae</taxon>
        <taxon>Plectosphaerella</taxon>
    </lineage>
</organism>
<dbReference type="Gene3D" id="1.10.630.10">
    <property type="entry name" value="Cytochrome P450"/>
    <property type="match status" value="1"/>
</dbReference>
<dbReference type="EMBL" id="JAGPXD010000004">
    <property type="protein sequence ID" value="KAH7359476.1"/>
    <property type="molecule type" value="Genomic_DNA"/>
</dbReference>
<sequence>MPVATLPLLNSKIYVVWDTSLVQSVFRNKNLSIVPFAREFTTNELSLVGNVFLLLYTTITAEHLRKMSVSALRYISDQLNTSFNGSKTFEALLILLLINILLKLTTPAVVNACGRLQAALSKYYGADKDKSEGTSELRIREEVERVIKHNGTEVVFDVSRFDNECPLLISCYRETLRLSSYSVNVCRVEEDTTITDTGGVLYTLKKGCDDVWGDSPRSFDPERFLATSTSGSKTQEKYLYPGRNFALIENLGYVAALVVGFETQPSSGESASWQPLEMVLGNGDSFGVRIRRRAGWEKVRVAFKC</sequence>
<dbReference type="Proteomes" id="UP000813385">
    <property type="component" value="Unassembled WGS sequence"/>
</dbReference>
<dbReference type="InterPro" id="IPR036396">
    <property type="entry name" value="Cyt_P450_sf"/>
</dbReference>
<comment type="caution">
    <text evidence="1">The sequence shown here is derived from an EMBL/GenBank/DDBJ whole genome shotgun (WGS) entry which is preliminary data.</text>
</comment>
<dbReference type="PANTHER" id="PTHR47582:SF1">
    <property type="entry name" value="P450, PUTATIVE (EUROFUNG)-RELATED"/>
    <property type="match status" value="1"/>
</dbReference>
<evidence type="ECO:0000313" key="1">
    <source>
        <dbReference type="EMBL" id="KAH7359476.1"/>
    </source>
</evidence>
<dbReference type="InterPro" id="IPR053007">
    <property type="entry name" value="CYP450_monoxygenase_sec-met"/>
</dbReference>
<dbReference type="SUPFAM" id="SSF48264">
    <property type="entry name" value="Cytochrome P450"/>
    <property type="match status" value="1"/>
</dbReference>
<dbReference type="PANTHER" id="PTHR47582">
    <property type="entry name" value="P450, PUTATIVE (EUROFUNG)-RELATED"/>
    <property type="match status" value="1"/>
</dbReference>
<dbReference type="AlphaFoldDB" id="A0A8K0TFY6"/>
<dbReference type="GO" id="GO:0020037">
    <property type="term" value="F:heme binding"/>
    <property type="evidence" value="ECO:0007669"/>
    <property type="project" value="InterPro"/>
</dbReference>
<name>A0A8K0TFY6_9PEZI</name>
<gene>
    <name evidence="1" type="ORF">B0T11DRAFT_307130</name>
</gene>
<keyword evidence="2" id="KW-1185">Reference proteome</keyword>
<dbReference type="GO" id="GO:0016705">
    <property type="term" value="F:oxidoreductase activity, acting on paired donors, with incorporation or reduction of molecular oxygen"/>
    <property type="evidence" value="ECO:0007669"/>
    <property type="project" value="InterPro"/>
</dbReference>
<dbReference type="OrthoDB" id="1470350at2759"/>
<dbReference type="GO" id="GO:0005506">
    <property type="term" value="F:iron ion binding"/>
    <property type="evidence" value="ECO:0007669"/>
    <property type="project" value="InterPro"/>
</dbReference>
<evidence type="ECO:0000313" key="2">
    <source>
        <dbReference type="Proteomes" id="UP000813385"/>
    </source>
</evidence>
<reference evidence="1" key="1">
    <citation type="journal article" date="2021" name="Nat. Commun.">
        <title>Genetic determinants of endophytism in the Arabidopsis root mycobiome.</title>
        <authorList>
            <person name="Mesny F."/>
            <person name="Miyauchi S."/>
            <person name="Thiergart T."/>
            <person name="Pickel B."/>
            <person name="Atanasova L."/>
            <person name="Karlsson M."/>
            <person name="Huettel B."/>
            <person name="Barry K.W."/>
            <person name="Haridas S."/>
            <person name="Chen C."/>
            <person name="Bauer D."/>
            <person name="Andreopoulos W."/>
            <person name="Pangilinan J."/>
            <person name="LaButti K."/>
            <person name="Riley R."/>
            <person name="Lipzen A."/>
            <person name="Clum A."/>
            <person name="Drula E."/>
            <person name="Henrissat B."/>
            <person name="Kohler A."/>
            <person name="Grigoriev I.V."/>
            <person name="Martin F.M."/>
            <person name="Hacquard S."/>
        </authorList>
    </citation>
    <scope>NUCLEOTIDE SEQUENCE</scope>
    <source>
        <strain evidence="1">MPI-CAGE-AT-0016</strain>
    </source>
</reference>
<accession>A0A8K0TFY6</accession>
<proteinExistence type="predicted"/>